<dbReference type="AlphaFoldDB" id="A0A4R0P0P4"/>
<keyword evidence="1" id="KW-0812">Transmembrane</keyword>
<comment type="caution">
    <text evidence="2">The sequence shown here is derived from an EMBL/GenBank/DDBJ whole genome shotgun (WGS) entry which is preliminary data.</text>
</comment>
<organism evidence="2 3">
    <name type="scientific">Pedobacter frigidisoli</name>
    <dbReference type="NCBI Taxonomy" id="2530455"/>
    <lineage>
        <taxon>Bacteria</taxon>
        <taxon>Pseudomonadati</taxon>
        <taxon>Bacteroidota</taxon>
        <taxon>Sphingobacteriia</taxon>
        <taxon>Sphingobacteriales</taxon>
        <taxon>Sphingobacteriaceae</taxon>
        <taxon>Pedobacter</taxon>
    </lineage>
</organism>
<dbReference type="Proteomes" id="UP000291485">
    <property type="component" value="Unassembled WGS sequence"/>
</dbReference>
<keyword evidence="1" id="KW-0472">Membrane</keyword>
<accession>A0A4R0P0P4</accession>
<reference evidence="2 3" key="1">
    <citation type="submission" date="2019-02" db="EMBL/GenBank/DDBJ databases">
        <title>Pedobacter sp. RP-3-11 sp. nov., isolated from Arctic soil.</title>
        <authorList>
            <person name="Dahal R.H."/>
        </authorList>
    </citation>
    <scope>NUCLEOTIDE SEQUENCE [LARGE SCALE GENOMIC DNA]</scope>
    <source>
        <strain evidence="2 3">RP-3-11</strain>
    </source>
</reference>
<keyword evidence="1" id="KW-1133">Transmembrane helix</keyword>
<evidence type="ECO:0000256" key="1">
    <source>
        <dbReference type="SAM" id="Phobius"/>
    </source>
</evidence>
<protein>
    <submittedName>
        <fullName evidence="2">Uncharacterized protein</fullName>
    </submittedName>
</protein>
<name>A0A4R0P0P4_9SPHI</name>
<keyword evidence="3" id="KW-1185">Reference proteome</keyword>
<evidence type="ECO:0000313" key="2">
    <source>
        <dbReference type="EMBL" id="TCD10257.1"/>
    </source>
</evidence>
<feature type="transmembrane region" description="Helical" evidence="1">
    <location>
        <begin position="66"/>
        <end position="84"/>
    </location>
</feature>
<dbReference type="OrthoDB" id="771470at2"/>
<dbReference type="EMBL" id="SJSN01000007">
    <property type="protein sequence ID" value="TCD10257.1"/>
    <property type="molecule type" value="Genomic_DNA"/>
</dbReference>
<gene>
    <name evidence="2" type="ORF">EZ449_10570</name>
</gene>
<proteinExistence type="predicted"/>
<sequence length="117" mass="14048">MRLFYIIIFFIFSLNFAGFAAQEKRIDVQSKIPKISFVSGKDRLKLNTNLNQDNERLQKDFINNTIVKTVCNAFIALIFFIFLFSKNNLVSTNAIIKRLKYNYWCLFKIRYPKHFFW</sequence>
<evidence type="ECO:0000313" key="3">
    <source>
        <dbReference type="Proteomes" id="UP000291485"/>
    </source>
</evidence>
<dbReference type="RefSeq" id="WP_131558460.1">
    <property type="nucleotide sequence ID" value="NZ_SJSN01000007.1"/>
</dbReference>